<dbReference type="OrthoDB" id="2374547at2"/>
<proteinExistence type="predicted"/>
<protein>
    <submittedName>
        <fullName evidence="1">YwhD family protein</fullName>
    </submittedName>
</protein>
<keyword evidence="2" id="KW-1185">Reference proteome</keyword>
<dbReference type="InterPro" id="IPR014852">
    <property type="entry name" value="YwhD"/>
</dbReference>
<dbReference type="RefSeq" id="WP_091586451.1">
    <property type="nucleotide sequence ID" value="NZ_FNDU01000009.1"/>
</dbReference>
<dbReference type="STRING" id="930129.SAMN05216352_109104"/>
<accession>A0A1G8LW62</accession>
<reference evidence="1 2" key="1">
    <citation type="submission" date="2016-10" db="EMBL/GenBank/DDBJ databases">
        <authorList>
            <person name="de Groot N.N."/>
        </authorList>
    </citation>
    <scope>NUCLEOTIDE SEQUENCE [LARGE SCALE GENOMIC DNA]</scope>
    <source>
        <strain evidence="2">P4B,CCM 7963,CECT 7998,DSM 25260,IBRC-M 10614,KCTC 13821</strain>
    </source>
</reference>
<evidence type="ECO:0000313" key="1">
    <source>
        <dbReference type="EMBL" id="SDI59863.1"/>
    </source>
</evidence>
<dbReference type="Proteomes" id="UP000199017">
    <property type="component" value="Unassembled WGS sequence"/>
</dbReference>
<dbReference type="AlphaFoldDB" id="A0A1G8LW62"/>
<dbReference type="Pfam" id="PF08741">
    <property type="entry name" value="YwhD"/>
    <property type="match status" value="1"/>
</dbReference>
<organism evidence="1 2">
    <name type="scientific">Alteribacillus bidgolensis</name>
    <dbReference type="NCBI Taxonomy" id="930129"/>
    <lineage>
        <taxon>Bacteria</taxon>
        <taxon>Bacillati</taxon>
        <taxon>Bacillota</taxon>
        <taxon>Bacilli</taxon>
        <taxon>Bacillales</taxon>
        <taxon>Bacillaceae</taxon>
        <taxon>Alteribacillus</taxon>
    </lineage>
</organism>
<dbReference type="EMBL" id="FNDU01000009">
    <property type="protein sequence ID" value="SDI59863.1"/>
    <property type="molecule type" value="Genomic_DNA"/>
</dbReference>
<gene>
    <name evidence="1" type="ORF">SAMN05216352_109104</name>
</gene>
<name>A0A1G8LW62_9BACI</name>
<sequence length="181" mass="20367">MDLFDKGDNKRKGGGFNILSGDSTDGHGGYGVGALSLDNMSPIIVDPENNDAYVDMGALHARSEVEKRVKFSQNKEDVPDGRLYWMVWVTVDHKEGGKPFYTGVTACKMLIERGEKRIRKGYKSMPEHVNNMDKSLKGRIVVNNMDDHSKKILGAFLKGFNEEMWENSSEELHQALNIEDE</sequence>
<evidence type="ECO:0000313" key="2">
    <source>
        <dbReference type="Proteomes" id="UP000199017"/>
    </source>
</evidence>